<sequence>MEHVKNKSFANNWWLFYPLLFLLIGLLVYALLWNPEHTIEVLRQELNDCRDNHAASSTRPVDGNDNTLPGNIDSLQIGELDKNRALPEDDKKAENTIVNCDAKVESGGQGVTKTKHILGDQSGRVILQYDTKTIPDEIKVYYDGKPIAHTDGPVSGAGQLEWIYEVAPGKPKYCYVEVSAPTPRTVWEYIVNCPL</sequence>
<name>A0A420FK02_9SPHI</name>
<feature type="compositionally biased region" description="Polar residues" evidence="1">
    <location>
        <begin position="54"/>
        <end position="69"/>
    </location>
</feature>
<evidence type="ECO:0000256" key="2">
    <source>
        <dbReference type="SAM" id="Phobius"/>
    </source>
</evidence>
<reference evidence="3 4" key="1">
    <citation type="submission" date="2016-07" db="EMBL/GenBank/DDBJ databases">
        <title>Genome analysis of Sphingobacterium siyangense T12B17.</title>
        <authorList>
            <person name="Xu D."/>
            <person name="Su Y."/>
            <person name="Zheng S."/>
        </authorList>
    </citation>
    <scope>NUCLEOTIDE SEQUENCE [LARGE SCALE GENOMIC DNA]</scope>
    <source>
        <strain evidence="3 4">T12B17</strain>
    </source>
</reference>
<protein>
    <submittedName>
        <fullName evidence="3">Uncharacterized protein</fullName>
    </submittedName>
</protein>
<dbReference type="Proteomes" id="UP000286402">
    <property type="component" value="Unassembled WGS sequence"/>
</dbReference>
<evidence type="ECO:0000313" key="3">
    <source>
        <dbReference type="EMBL" id="RKF33254.1"/>
    </source>
</evidence>
<evidence type="ECO:0000313" key="4">
    <source>
        <dbReference type="Proteomes" id="UP000286402"/>
    </source>
</evidence>
<keyword evidence="2" id="KW-0472">Membrane</keyword>
<dbReference type="EMBL" id="MCAQ01000026">
    <property type="protein sequence ID" value="RKF33254.1"/>
    <property type="molecule type" value="Genomic_DNA"/>
</dbReference>
<dbReference type="RefSeq" id="WP_120335534.1">
    <property type="nucleotide sequence ID" value="NZ_MCAQ01000026.1"/>
</dbReference>
<gene>
    <name evidence="3" type="ORF">BCY89_13635</name>
</gene>
<dbReference type="AlphaFoldDB" id="A0A420FK02"/>
<comment type="caution">
    <text evidence="3">The sequence shown here is derived from an EMBL/GenBank/DDBJ whole genome shotgun (WGS) entry which is preliminary data.</text>
</comment>
<accession>A0A420FK02</accession>
<keyword evidence="2" id="KW-1133">Transmembrane helix</keyword>
<organism evidence="3 4">
    <name type="scientific">Sphingobacterium siyangense</name>
    <dbReference type="NCBI Taxonomy" id="459529"/>
    <lineage>
        <taxon>Bacteria</taxon>
        <taxon>Pseudomonadati</taxon>
        <taxon>Bacteroidota</taxon>
        <taxon>Sphingobacteriia</taxon>
        <taxon>Sphingobacteriales</taxon>
        <taxon>Sphingobacteriaceae</taxon>
        <taxon>Sphingobacterium</taxon>
    </lineage>
</organism>
<evidence type="ECO:0000256" key="1">
    <source>
        <dbReference type="SAM" id="MobiDB-lite"/>
    </source>
</evidence>
<feature type="region of interest" description="Disordered" evidence="1">
    <location>
        <begin position="53"/>
        <end position="74"/>
    </location>
</feature>
<keyword evidence="2" id="KW-0812">Transmembrane</keyword>
<feature type="transmembrane region" description="Helical" evidence="2">
    <location>
        <begin position="12"/>
        <end position="33"/>
    </location>
</feature>
<proteinExistence type="predicted"/>
<keyword evidence="4" id="KW-1185">Reference proteome</keyword>